<dbReference type="SUPFAM" id="SSF46785">
    <property type="entry name" value="Winged helix' DNA-binding domain"/>
    <property type="match status" value="1"/>
</dbReference>
<keyword evidence="1" id="KW-0862">Zinc</keyword>
<reference evidence="3 4" key="1">
    <citation type="submission" date="2016-10" db="EMBL/GenBank/DDBJ databases">
        <authorList>
            <person name="de Groot N.N."/>
        </authorList>
    </citation>
    <scope>NUCLEOTIDE SEQUENCE [LARGE SCALE GENOMIC DNA]</scope>
    <source>
        <strain evidence="3 4">DSM 25186</strain>
    </source>
</reference>
<evidence type="ECO:0000256" key="2">
    <source>
        <dbReference type="PIRSR" id="PIRSR602481-2"/>
    </source>
</evidence>
<dbReference type="GO" id="GO:0000976">
    <property type="term" value="F:transcription cis-regulatory region binding"/>
    <property type="evidence" value="ECO:0007669"/>
    <property type="project" value="TreeGrafter"/>
</dbReference>
<keyword evidence="2" id="KW-0408">Iron</keyword>
<dbReference type="PANTHER" id="PTHR33202:SF22">
    <property type="entry name" value="HYDROGEN PEROXIDE SENSITIVE REPRESSOR"/>
    <property type="match status" value="1"/>
</dbReference>
<comment type="cofactor">
    <cofactor evidence="2">
        <name>Mn(2+)</name>
        <dbReference type="ChEBI" id="CHEBI:29035"/>
    </cofactor>
    <cofactor evidence="2">
        <name>Fe(2+)</name>
        <dbReference type="ChEBI" id="CHEBI:29033"/>
    </cofactor>
    <text evidence="2">Binds 1 Mn(2+) or Fe(2+) ion per subunit.</text>
</comment>
<dbReference type="STRING" id="1075417.SAMN05421823_103315"/>
<dbReference type="PANTHER" id="PTHR33202">
    <property type="entry name" value="ZINC UPTAKE REGULATION PROTEIN"/>
    <property type="match status" value="1"/>
</dbReference>
<dbReference type="InterPro" id="IPR036390">
    <property type="entry name" value="WH_DNA-bd_sf"/>
</dbReference>
<dbReference type="GO" id="GO:0045892">
    <property type="term" value="P:negative regulation of DNA-templated transcription"/>
    <property type="evidence" value="ECO:0007669"/>
    <property type="project" value="TreeGrafter"/>
</dbReference>
<dbReference type="GO" id="GO:0003700">
    <property type="term" value="F:DNA-binding transcription factor activity"/>
    <property type="evidence" value="ECO:0007669"/>
    <property type="project" value="InterPro"/>
</dbReference>
<feature type="binding site" evidence="1">
    <location>
        <position position="74"/>
    </location>
    <ligand>
        <name>Zn(2+)</name>
        <dbReference type="ChEBI" id="CHEBI:29105"/>
    </ligand>
</feature>
<comment type="cofactor">
    <cofactor evidence="1">
        <name>Zn(2+)</name>
        <dbReference type="ChEBI" id="CHEBI:29105"/>
    </cofactor>
    <text evidence="1">Binds 1 zinc ion per subunit.</text>
</comment>
<feature type="binding site" evidence="1">
    <location>
        <position position="71"/>
    </location>
    <ligand>
        <name>Zn(2+)</name>
        <dbReference type="ChEBI" id="CHEBI:29105"/>
    </ligand>
</feature>
<evidence type="ECO:0000313" key="3">
    <source>
        <dbReference type="EMBL" id="SDK69821.1"/>
    </source>
</evidence>
<dbReference type="EMBL" id="FNFO01000003">
    <property type="protein sequence ID" value="SDK69821.1"/>
    <property type="molecule type" value="Genomic_DNA"/>
</dbReference>
<dbReference type="AlphaFoldDB" id="A0A1G9E109"/>
<dbReference type="GO" id="GO:0008270">
    <property type="term" value="F:zinc ion binding"/>
    <property type="evidence" value="ECO:0007669"/>
    <property type="project" value="TreeGrafter"/>
</dbReference>
<dbReference type="Proteomes" id="UP000198510">
    <property type="component" value="Unassembled WGS sequence"/>
</dbReference>
<gene>
    <name evidence="3" type="ORF">SAMN05421823_103315</name>
</gene>
<dbReference type="InterPro" id="IPR002481">
    <property type="entry name" value="FUR"/>
</dbReference>
<feature type="binding site" evidence="1">
    <location>
        <position position="110"/>
    </location>
    <ligand>
        <name>Zn(2+)</name>
        <dbReference type="ChEBI" id="CHEBI:29105"/>
    </ligand>
</feature>
<evidence type="ECO:0000256" key="1">
    <source>
        <dbReference type="PIRSR" id="PIRSR602481-1"/>
    </source>
</evidence>
<dbReference type="Pfam" id="PF01475">
    <property type="entry name" value="FUR"/>
    <property type="match status" value="1"/>
</dbReference>
<evidence type="ECO:0000313" key="4">
    <source>
        <dbReference type="Proteomes" id="UP000198510"/>
    </source>
</evidence>
<dbReference type="GO" id="GO:1900376">
    <property type="term" value="P:regulation of secondary metabolite biosynthetic process"/>
    <property type="evidence" value="ECO:0007669"/>
    <property type="project" value="TreeGrafter"/>
</dbReference>
<name>A0A1G9E109_9BACT</name>
<keyword evidence="1" id="KW-0479">Metal-binding</keyword>
<dbReference type="InterPro" id="IPR036388">
    <property type="entry name" value="WH-like_DNA-bd_sf"/>
</dbReference>
<protein>
    <submittedName>
        <fullName evidence="3">Fur family transcriptional regulator, ferric uptake regulator</fullName>
    </submittedName>
</protein>
<proteinExistence type="predicted"/>
<dbReference type="Gene3D" id="1.10.10.10">
    <property type="entry name" value="Winged helix-like DNA-binding domain superfamily/Winged helix DNA-binding domain"/>
    <property type="match status" value="1"/>
</dbReference>
<sequence>MAHDYALSHADIEATIDASIDRVTIYRTLKTFLDRGLLHKVLDDSGTVRYALCPSSCNESEHHHEHVHFKCVNCGQTQCVEEVHVPNIALPQGFQPIEVNMLVQGVCRACGKS</sequence>
<feature type="binding site" evidence="2">
    <location>
        <position position="63"/>
    </location>
    <ligand>
        <name>Fe cation</name>
        <dbReference type="ChEBI" id="CHEBI:24875"/>
    </ligand>
</feature>
<keyword evidence="4" id="KW-1185">Reference proteome</keyword>
<organism evidence="3 4">
    <name type="scientific">Catalinimonas alkaloidigena</name>
    <dbReference type="NCBI Taxonomy" id="1075417"/>
    <lineage>
        <taxon>Bacteria</taxon>
        <taxon>Pseudomonadati</taxon>
        <taxon>Bacteroidota</taxon>
        <taxon>Cytophagia</taxon>
        <taxon>Cytophagales</taxon>
        <taxon>Catalimonadaceae</taxon>
        <taxon>Catalinimonas</taxon>
    </lineage>
</organism>
<feature type="binding site" evidence="1">
    <location>
        <position position="107"/>
    </location>
    <ligand>
        <name>Zn(2+)</name>
        <dbReference type="ChEBI" id="CHEBI:29105"/>
    </ligand>
</feature>
<accession>A0A1G9E109</accession>